<evidence type="ECO:0000313" key="3">
    <source>
        <dbReference type="Proteomes" id="UP000324222"/>
    </source>
</evidence>
<evidence type="ECO:0000313" key="2">
    <source>
        <dbReference type="EMBL" id="MPC18703.1"/>
    </source>
</evidence>
<gene>
    <name evidence="2" type="ORF">E2C01_011598</name>
</gene>
<accession>A0A5B7DBQ8</accession>
<feature type="region of interest" description="Disordered" evidence="1">
    <location>
        <begin position="1"/>
        <end position="27"/>
    </location>
</feature>
<sequence>MSRTDALPTLPPVVTPKVGQRGAHCNRGLSGDDSEAWCRKQWSEARELECLQRLGGPGTAAQLSVTSRVTASA</sequence>
<protein>
    <submittedName>
        <fullName evidence="2">Uncharacterized protein</fullName>
    </submittedName>
</protein>
<keyword evidence="3" id="KW-1185">Reference proteome</keyword>
<reference evidence="2 3" key="1">
    <citation type="submission" date="2019-05" db="EMBL/GenBank/DDBJ databases">
        <title>Another draft genome of Portunus trituberculatus and its Hox gene families provides insights of decapod evolution.</title>
        <authorList>
            <person name="Jeong J.-H."/>
            <person name="Song I."/>
            <person name="Kim S."/>
            <person name="Choi T."/>
            <person name="Kim D."/>
            <person name="Ryu S."/>
            <person name="Kim W."/>
        </authorList>
    </citation>
    <scope>NUCLEOTIDE SEQUENCE [LARGE SCALE GENOMIC DNA]</scope>
    <source>
        <tissue evidence="2">Muscle</tissue>
    </source>
</reference>
<proteinExistence type="predicted"/>
<organism evidence="2 3">
    <name type="scientific">Portunus trituberculatus</name>
    <name type="common">Swimming crab</name>
    <name type="synonym">Neptunus trituberculatus</name>
    <dbReference type="NCBI Taxonomy" id="210409"/>
    <lineage>
        <taxon>Eukaryota</taxon>
        <taxon>Metazoa</taxon>
        <taxon>Ecdysozoa</taxon>
        <taxon>Arthropoda</taxon>
        <taxon>Crustacea</taxon>
        <taxon>Multicrustacea</taxon>
        <taxon>Malacostraca</taxon>
        <taxon>Eumalacostraca</taxon>
        <taxon>Eucarida</taxon>
        <taxon>Decapoda</taxon>
        <taxon>Pleocyemata</taxon>
        <taxon>Brachyura</taxon>
        <taxon>Eubrachyura</taxon>
        <taxon>Portunoidea</taxon>
        <taxon>Portunidae</taxon>
        <taxon>Portuninae</taxon>
        <taxon>Portunus</taxon>
    </lineage>
</organism>
<dbReference type="Proteomes" id="UP000324222">
    <property type="component" value="Unassembled WGS sequence"/>
</dbReference>
<comment type="caution">
    <text evidence="2">The sequence shown here is derived from an EMBL/GenBank/DDBJ whole genome shotgun (WGS) entry which is preliminary data.</text>
</comment>
<evidence type="ECO:0000256" key="1">
    <source>
        <dbReference type="SAM" id="MobiDB-lite"/>
    </source>
</evidence>
<dbReference type="EMBL" id="VSRR010000703">
    <property type="protein sequence ID" value="MPC18703.1"/>
    <property type="molecule type" value="Genomic_DNA"/>
</dbReference>
<dbReference type="AlphaFoldDB" id="A0A5B7DBQ8"/>
<name>A0A5B7DBQ8_PORTR</name>